<protein>
    <recommendedName>
        <fullName evidence="1">Hemerythrin-like domain-containing protein</fullName>
    </recommendedName>
</protein>
<dbReference type="PANTHER" id="PTHR35585">
    <property type="entry name" value="HHE DOMAIN PROTEIN (AFU_ORTHOLOGUE AFUA_4G00730)"/>
    <property type="match status" value="1"/>
</dbReference>
<evidence type="ECO:0000259" key="1">
    <source>
        <dbReference type="Pfam" id="PF01814"/>
    </source>
</evidence>
<dbReference type="RefSeq" id="WP_188644026.1">
    <property type="nucleotide sequence ID" value="NZ_BMKL01000001.1"/>
</dbReference>
<dbReference type="EMBL" id="BMKL01000001">
    <property type="protein sequence ID" value="GGD91379.1"/>
    <property type="molecule type" value="Genomic_DNA"/>
</dbReference>
<accession>A0ABQ1S5M6</accession>
<keyword evidence="3" id="KW-1185">Reference proteome</keyword>
<reference evidence="3" key="1">
    <citation type="journal article" date="2019" name="Int. J. Syst. Evol. Microbiol.">
        <title>The Global Catalogue of Microorganisms (GCM) 10K type strain sequencing project: providing services to taxonomists for standard genome sequencing and annotation.</title>
        <authorList>
            <consortium name="The Broad Institute Genomics Platform"/>
            <consortium name="The Broad Institute Genome Sequencing Center for Infectious Disease"/>
            <person name="Wu L."/>
            <person name="Ma J."/>
        </authorList>
    </citation>
    <scope>NUCLEOTIDE SEQUENCE [LARGE SCALE GENOMIC DNA]</scope>
    <source>
        <strain evidence="3">CGMCC 1.15959</strain>
    </source>
</reference>
<proteinExistence type="predicted"/>
<evidence type="ECO:0000313" key="3">
    <source>
        <dbReference type="Proteomes" id="UP000619041"/>
    </source>
</evidence>
<dbReference type="InterPro" id="IPR012312">
    <property type="entry name" value="Hemerythrin-like"/>
</dbReference>
<dbReference type="Pfam" id="PF01814">
    <property type="entry name" value="Hemerythrin"/>
    <property type="match status" value="1"/>
</dbReference>
<dbReference type="Gene3D" id="1.20.120.520">
    <property type="entry name" value="nmb1532 protein domain like"/>
    <property type="match status" value="1"/>
</dbReference>
<dbReference type="Proteomes" id="UP000619041">
    <property type="component" value="Unassembled WGS sequence"/>
</dbReference>
<organism evidence="2 3">
    <name type="scientific">Tsuneonella deserti</name>
    <dbReference type="NCBI Taxonomy" id="2035528"/>
    <lineage>
        <taxon>Bacteria</taxon>
        <taxon>Pseudomonadati</taxon>
        <taxon>Pseudomonadota</taxon>
        <taxon>Alphaproteobacteria</taxon>
        <taxon>Sphingomonadales</taxon>
        <taxon>Erythrobacteraceae</taxon>
        <taxon>Tsuneonella</taxon>
    </lineage>
</organism>
<evidence type="ECO:0000313" key="2">
    <source>
        <dbReference type="EMBL" id="GGD91379.1"/>
    </source>
</evidence>
<sequence>MATEEFTDAIALLKNDHREVEDLFANFEKASGSDRKWKLAEQICNELKIHTILEEEIFYPATKEAVEEDLYKEAFVEHDAAKVLINDIMESGGEGEFFESKVGVLQEEIEHHVKEEEQRGEGYFAQVRGSDIDLVALRDQMLARKEELKAQVEAGGLPPAELTTVDADAS</sequence>
<feature type="domain" description="Hemerythrin-like" evidence="1">
    <location>
        <begin position="9"/>
        <end position="118"/>
    </location>
</feature>
<gene>
    <name evidence="2" type="ORF">GCM10011515_08790</name>
</gene>
<comment type="caution">
    <text evidence="2">The sequence shown here is derived from an EMBL/GenBank/DDBJ whole genome shotgun (WGS) entry which is preliminary data.</text>
</comment>
<name>A0ABQ1S5M6_9SPHN</name>
<dbReference type="PANTHER" id="PTHR35585:SF1">
    <property type="entry name" value="HHE DOMAIN PROTEIN (AFU_ORTHOLOGUE AFUA_4G00730)"/>
    <property type="match status" value="1"/>
</dbReference>